<dbReference type="SUPFAM" id="SSF101148">
    <property type="entry name" value="Plant invertase/pectin methylesterase inhibitor"/>
    <property type="match status" value="1"/>
</dbReference>
<dbReference type="EMBL" id="CABITT030000006">
    <property type="protein sequence ID" value="VVB08206.1"/>
    <property type="molecule type" value="Genomic_DNA"/>
</dbReference>
<sequence length="187" mass="21676">MKVLNLPSCVLSPLHGFEANNVADSLIQDSCKKISIYEEEPYYYKLCITSLKENPESQKVRNIDDLTMVGWKNAMTNMTNVKGIVEKILKERKNKSRLSEKLLRECVKLYSKGNDSLTKAFKYIKLRDYKIAHRNFSDARYVSRTCEMQFNGDNNQTSPVTKENDLLFEMVDIPESLNFLHIRPPDV</sequence>
<feature type="domain" description="Pectinesterase inhibitor" evidence="4">
    <location>
        <begin position="22"/>
        <end position="177"/>
    </location>
</feature>
<proteinExistence type="inferred from homology"/>
<dbReference type="OrthoDB" id="1915198at2759"/>
<dbReference type="GO" id="GO:0005576">
    <property type="term" value="C:extracellular region"/>
    <property type="evidence" value="ECO:0007669"/>
    <property type="project" value="UniProtKB-ARBA"/>
</dbReference>
<dbReference type="NCBIfam" id="TIGR01614">
    <property type="entry name" value="PME_inhib"/>
    <property type="match status" value="1"/>
</dbReference>
<dbReference type="InterPro" id="IPR006501">
    <property type="entry name" value="Pectinesterase_inhib_dom"/>
</dbReference>
<comment type="similarity">
    <text evidence="3">Belongs to the PMEI family.</text>
</comment>
<organism evidence="5 6">
    <name type="scientific">Arabis nemorensis</name>
    <dbReference type="NCBI Taxonomy" id="586526"/>
    <lineage>
        <taxon>Eukaryota</taxon>
        <taxon>Viridiplantae</taxon>
        <taxon>Streptophyta</taxon>
        <taxon>Embryophyta</taxon>
        <taxon>Tracheophyta</taxon>
        <taxon>Spermatophyta</taxon>
        <taxon>Magnoliopsida</taxon>
        <taxon>eudicotyledons</taxon>
        <taxon>Gunneridae</taxon>
        <taxon>Pentapetalae</taxon>
        <taxon>rosids</taxon>
        <taxon>malvids</taxon>
        <taxon>Brassicales</taxon>
        <taxon>Brassicaceae</taxon>
        <taxon>Arabideae</taxon>
        <taxon>Arabis</taxon>
    </lineage>
</organism>
<dbReference type="Gene3D" id="1.20.140.40">
    <property type="entry name" value="Invertase/pectin methylesterase inhibitor family protein"/>
    <property type="match status" value="1"/>
</dbReference>
<dbReference type="InterPro" id="IPR035513">
    <property type="entry name" value="Invertase/methylesterase_inhib"/>
</dbReference>
<evidence type="ECO:0000313" key="5">
    <source>
        <dbReference type="EMBL" id="VVB08206.1"/>
    </source>
</evidence>
<dbReference type="InterPro" id="IPR034088">
    <property type="entry name" value="Pla_a_1-like"/>
</dbReference>
<comment type="caution">
    <text evidence="5">The sequence shown here is derived from an EMBL/GenBank/DDBJ whole genome shotgun (WGS) entry which is preliminary data.</text>
</comment>
<dbReference type="FunFam" id="1.20.140.40:FF:000002">
    <property type="entry name" value="Putative invertase inhibitor"/>
    <property type="match status" value="1"/>
</dbReference>
<keyword evidence="2" id="KW-1015">Disulfide bond</keyword>
<evidence type="ECO:0000259" key="4">
    <source>
        <dbReference type="SMART" id="SM00856"/>
    </source>
</evidence>
<dbReference type="CDD" id="cd15795">
    <property type="entry name" value="PMEI-Pla_a_1_like"/>
    <property type="match status" value="1"/>
</dbReference>
<evidence type="ECO:0000256" key="2">
    <source>
        <dbReference type="ARBA" id="ARBA00023157"/>
    </source>
</evidence>
<keyword evidence="1" id="KW-0732">Signal</keyword>
<dbReference type="AlphaFoldDB" id="A0A565C3H2"/>
<evidence type="ECO:0000256" key="3">
    <source>
        <dbReference type="ARBA" id="ARBA00038471"/>
    </source>
</evidence>
<accession>A0A565C3H2</accession>
<reference evidence="5" key="1">
    <citation type="submission" date="2019-07" db="EMBL/GenBank/DDBJ databases">
        <authorList>
            <person name="Dittberner H."/>
        </authorList>
    </citation>
    <scope>NUCLEOTIDE SEQUENCE [LARGE SCALE GENOMIC DNA]</scope>
</reference>
<evidence type="ECO:0000313" key="6">
    <source>
        <dbReference type="Proteomes" id="UP000489600"/>
    </source>
</evidence>
<dbReference type="GO" id="GO:0004857">
    <property type="term" value="F:enzyme inhibitor activity"/>
    <property type="evidence" value="ECO:0007669"/>
    <property type="project" value="InterPro"/>
</dbReference>
<protein>
    <recommendedName>
        <fullName evidence="4">Pectinesterase inhibitor domain-containing protein</fullName>
    </recommendedName>
</protein>
<dbReference type="SMART" id="SM00856">
    <property type="entry name" value="PMEI"/>
    <property type="match status" value="1"/>
</dbReference>
<gene>
    <name evidence="5" type="ORF">ANE_LOCUS18650</name>
</gene>
<dbReference type="PANTHER" id="PTHR35357">
    <property type="entry name" value="OS02G0537100 PROTEIN"/>
    <property type="match status" value="1"/>
</dbReference>
<dbReference type="PANTHER" id="PTHR35357:SF17">
    <property type="entry name" value="PECTINESTERASE INHIBITOR 12"/>
    <property type="match status" value="1"/>
</dbReference>
<keyword evidence="6" id="KW-1185">Reference proteome</keyword>
<evidence type="ECO:0000256" key="1">
    <source>
        <dbReference type="ARBA" id="ARBA00022729"/>
    </source>
</evidence>
<dbReference type="Pfam" id="PF04043">
    <property type="entry name" value="PMEI"/>
    <property type="match status" value="1"/>
</dbReference>
<dbReference type="Proteomes" id="UP000489600">
    <property type="component" value="Unassembled WGS sequence"/>
</dbReference>
<name>A0A565C3H2_9BRAS</name>